<evidence type="ECO:0000259" key="3">
    <source>
        <dbReference type="PROSITE" id="PS51724"/>
    </source>
</evidence>
<reference evidence="4 5" key="1">
    <citation type="submission" date="2020-02" db="EMBL/GenBank/DDBJ databases">
        <authorList>
            <person name="Zheng R.K."/>
            <person name="Sun C.M."/>
        </authorList>
    </citation>
    <scope>NUCLEOTIDE SEQUENCE [LARGE SCALE GENOMIC DNA]</scope>
    <source>
        <strain evidence="5">zrk23</strain>
    </source>
</reference>
<proteinExistence type="predicted"/>
<dbReference type="RefSeq" id="WP_165327925.1">
    <property type="nucleotide sequence ID" value="NZ_CP049109.1"/>
</dbReference>
<dbReference type="Pfam" id="PF08238">
    <property type="entry name" value="Sel1"/>
    <property type="match status" value="3"/>
</dbReference>
<sequence length="374" mass="40580">MKPFWILAAAIATPIATPVAAQQAAQPADPVREGVEAWSRGDYLTAIDKWRGPAEAGNADAQFNLGQAYKLGRGVDSDLAQAQEWYRRAAIQGHAQAEDNYGLALFQNGHRDEAVQWLEQSALRGEPRAQYVLGTMYFNGDAVERDWVRAYALMIRSSQTGLPQANQALAQMDRYVSVEDRQKGLTLARRYEEASNRSQLPVDYAGPVTQPPSPPTAQPTQTAANEPTPTRGQVQTIDLPPSQVAQRPVETAQAPEPVFRPTPQPQQPPVETAQRTAPPAPTPPEPARPEPRAATVDSGWRVQLGAFSEPGNARAMWSTVSRLSVANGLQPYYVASNSGRLTKLLIGPYASRAEALRSCNAIKASGRDCLLVAP</sequence>
<dbReference type="GO" id="GO:0042834">
    <property type="term" value="F:peptidoglycan binding"/>
    <property type="evidence" value="ECO:0007669"/>
    <property type="project" value="InterPro"/>
</dbReference>
<evidence type="ECO:0000313" key="4">
    <source>
        <dbReference type="EMBL" id="QIG80999.1"/>
    </source>
</evidence>
<dbReference type="InterPro" id="IPR007730">
    <property type="entry name" value="SPOR-like_dom"/>
</dbReference>
<dbReference type="PANTHER" id="PTHR45011">
    <property type="entry name" value="DAP3-BINDING CELL DEATH ENHANCER 1"/>
    <property type="match status" value="1"/>
</dbReference>
<dbReference type="Pfam" id="PF05036">
    <property type="entry name" value="SPOR"/>
    <property type="match status" value="1"/>
</dbReference>
<protein>
    <recommendedName>
        <fullName evidence="3">SPOR domain-containing protein</fullName>
    </recommendedName>
</protein>
<dbReference type="PANTHER" id="PTHR45011:SF1">
    <property type="entry name" value="DAP3-BINDING CELL DEATH ENHANCER 1"/>
    <property type="match status" value="1"/>
</dbReference>
<dbReference type="InterPro" id="IPR011990">
    <property type="entry name" value="TPR-like_helical_dom_sf"/>
</dbReference>
<dbReference type="SUPFAM" id="SSF110997">
    <property type="entry name" value="Sporulation related repeat"/>
    <property type="match status" value="1"/>
</dbReference>
<dbReference type="Proteomes" id="UP000501568">
    <property type="component" value="Chromosome"/>
</dbReference>
<feature type="signal peptide" evidence="2">
    <location>
        <begin position="1"/>
        <end position="21"/>
    </location>
</feature>
<dbReference type="AlphaFoldDB" id="A0A6G6Y7W0"/>
<evidence type="ECO:0000256" key="2">
    <source>
        <dbReference type="SAM" id="SignalP"/>
    </source>
</evidence>
<dbReference type="EMBL" id="CP049109">
    <property type="protein sequence ID" value="QIG80999.1"/>
    <property type="molecule type" value="Genomic_DNA"/>
</dbReference>
<keyword evidence="5" id="KW-1185">Reference proteome</keyword>
<dbReference type="InterPro" id="IPR052748">
    <property type="entry name" value="ISR_Activator"/>
</dbReference>
<accession>A0A6G6Y7W0</accession>
<evidence type="ECO:0000256" key="1">
    <source>
        <dbReference type="SAM" id="MobiDB-lite"/>
    </source>
</evidence>
<dbReference type="InterPro" id="IPR006597">
    <property type="entry name" value="Sel1-like"/>
</dbReference>
<dbReference type="Gene3D" id="1.25.40.10">
    <property type="entry name" value="Tetratricopeptide repeat domain"/>
    <property type="match status" value="1"/>
</dbReference>
<dbReference type="KEGG" id="spzr:G5C33_15175"/>
<dbReference type="Gene3D" id="3.30.70.1070">
    <property type="entry name" value="Sporulation related repeat"/>
    <property type="match status" value="1"/>
</dbReference>
<dbReference type="InterPro" id="IPR036680">
    <property type="entry name" value="SPOR-like_sf"/>
</dbReference>
<organism evidence="4 5">
    <name type="scientific">Stakelama tenebrarum</name>
    <dbReference type="NCBI Taxonomy" id="2711215"/>
    <lineage>
        <taxon>Bacteria</taxon>
        <taxon>Pseudomonadati</taxon>
        <taxon>Pseudomonadota</taxon>
        <taxon>Alphaproteobacteria</taxon>
        <taxon>Sphingomonadales</taxon>
        <taxon>Sphingomonadaceae</taxon>
        <taxon>Stakelama</taxon>
    </lineage>
</organism>
<feature type="compositionally biased region" description="Pro residues" evidence="1">
    <location>
        <begin position="258"/>
        <end position="268"/>
    </location>
</feature>
<evidence type="ECO:0000313" key="5">
    <source>
        <dbReference type="Proteomes" id="UP000501568"/>
    </source>
</evidence>
<feature type="domain" description="SPOR" evidence="3">
    <location>
        <begin position="294"/>
        <end position="374"/>
    </location>
</feature>
<dbReference type="SUPFAM" id="SSF81901">
    <property type="entry name" value="HCP-like"/>
    <property type="match status" value="1"/>
</dbReference>
<dbReference type="SMART" id="SM00671">
    <property type="entry name" value="SEL1"/>
    <property type="match status" value="2"/>
</dbReference>
<name>A0A6G6Y7W0_9SPHN</name>
<feature type="chain" id="PRO_5026023809" description="SPOR domain-containing protein" evidence="2">
    <location>
        <begin position="22"/>
        <end position="374"/>
    </location>
</feature>
<dbReference type="PROSITE" id="PS51724">
    <property type="entry name" value="SPOR"/>
    <property type="match status" value="1"/>
</dbReference>
<gene>
    <name evidence="4" type="ORF">G5C33_15175</name>
</gene>
<keyword evidence="2" id="KW-0732">Signal</keyword>
<feature type="region of interest" description="Disordered" evidence="1">
    <location>
        <begin position="190"/>
        <end position="292"/>
    </location>
</feature>
<feature type="compositionally biased region" description="Low complexity" evidence="1">
    <location>
        <begin position="218"/>
        <end position="230"/>
    </location>
</feature>